<organism evidence="9 10">
    <name type="scientific">Serinus canaria</name>
    <name type="common">Island canary</name>
    <name type="synonym">Fringilla canaria</name>
    <dbReference type="NCBI Taxonomy" id="9135"/>
    <lineage>
        <taxon>Eukaryota</taxon>
        <taxon>Metazoa</taxon>
        <taxon>Chordata</taxon>
        <taxon>Craniata</taxon>
        <taxon>Vertebrata</taxon>
        <taxon>Euteleostomi</taxon>
        <taxon>Archelosauria</taxon>
        <taxon>Archosauria</taxon>
        <taxon>Dinosauria</taxon>
        <taxon>Saurischia</taxon>
        <taxon>Theropoda</taxon>
        <taxon>Coelurosauria</taxon>
        <taxon>Aves</taxon>
        <taxon>Neognathae</taxon>
        <taxon>Neoaves</taxon>
        <taxon>Telluraves</taxon>
        <taxon>Australaves</taxon>
        <taxon>Passeriformes</taxon>
        <taxon>Passeroidea</taxon>
        <taxon>Fringillidae</taxon>
        <taxon>Carduelinae</taxon>
        <taxon>Serinus</taxon>
    </lineage>
</organism>
<reference evidence="9" key="1">
    <citation type="submission" date="2025-08" db="UniProtKB">
        <authorList>
            <consortium name="Ensembl"/>
        </authorList>
    </citation>
    <scope>IDENTIFICATION</scope>
</reference>
<dbReference type="InterPro" id="IPR021832">
    <property type="entry name" value="ANKRD13"/>
</dbReference>
<dbReference type="Pfam" id="PF11904">
    <property type="entry name" value="ANKRD13_C"/>
    <property type="match status" value="1"/>
</dbReference>
<reference evidence="9" key="2">
    <citation type="submission" date="2025-09" db="UniProtKB">
        <authorList>
            <consortium name="Ensembl"/>
        </authorList>
    </citation>
    <scope>IDENTIFICATION</scope>
</reference>
<sequence>MLGHKECAHLLLAHNAPVKVKNAQGWSPLAEAISYGDRQMISALLRKLKQQSRESVEEKRPRLLKALKERDLSALIAFSLPPLVPLLSRILPSDACKIHKQGINIRLDTTLIDFTDMKCQRGDLSFIFNGDAAPSESFVVLDNEQKVYQRIHHEESEMETEEEVDILMSSDIYSATLSTKSITFTRAQTGWLFREDKTERVGNFLADFYLVNGLVLESRKRREHLSEEDILRNKAIMESLSKGGNLMEQNFEPKSVFLPLNPGFSWEALTLPLPHRAPHLGRELVCKESKKTFKATIAMSQEFPLGIESLLNVLEVIAPFKHFNKLREFVQMKLPPGFPVKLDIPVFPTITATVTFQEFRYDEFDDSIFTIPDDYKEDPSRFPDL</sequence>
<evidence type="ECO:0000256" key="1">
    <source>
        <dbReference type="ARBA" id="ARBA00004586"/>
    </source>
</evidence>
<dbReference type="PANTHER" id="PTHR12447">
    <property type="entry name" value="ANKYRIN REPEAT DOMAIN-CONTAINING PROTEIN 13"/>
    <property type="match status" value="1"/>
</dbReference>
<dbReference type="SUPFAM" id="SSF48403">
    <property type="entry name" value="Ankyrin repeat"/>
    <property type="match status" value="1"/>
</dbReference>
<dbReference type="PANTHER" id="PTHR12447:SF25">
    <property type="entry name" value="ANKYRIN REPEAT DOMAIN-CONTAINING PROTEIN 13C"/>
    <property type="match status" value="1"/>
</dbReference>
<keyword evidence="6" id="KW-0143">Chaperone</keyword>
<keyword evidence="10" id="KW-1185">Reference proteome</keyword>
<dbReference type="GO" id="GO:0006612">
    <property type="term" value="P:protein targeting to membrane"/>
    <property type="evidence" value="ECO:0007669"/>
    <property type="project" value="Ensembl"/>
</dbReference>
<proteinExistence type="predicted"/>
<evidence type="ECO:0000313" key="9">
    <source>
        <dbReference type="Ensembl" id="ENSSCAP00000010468.1"/>
    </source>
</evidence>
<keyword evidence="2" id="KW-0677">Repeat</keyword>
<dbReference type="Gene3D" id="1.25.40.20">
    <property type="entry name" value="Ankyrin repeat-containing domain"/>
    <property type="match status" value="1"/>
</dbReference>
<keyword evidence="5" id="KW-0472">Membrane</keyword>
<evidence type="ECO:0000259" key="8">
    <source>
        <dbReference type="Pfam" id="PF11904"/>
    </source>
</evidence>
<dbReference type="Proteomes" id="UP000694409">
    <property type="component" value="Unassembled WGS sequence"/>
</dbReference>
<dbReference type="GO" id="GO:0005102">
    <property type="term" value="F:signaling receptor binding"/>
    <property type="evidence" value="ECO:0007669"/>
    <property type="project" value="Ensembl"/>
</dbReference>
<evidence type="ECO:0000256" key="2">
    <source>
        <dbReference type="ARBA" id="ARBA00022737"/>
    </source>
</evidence>
<dbReference type="Ensembl" id="ENSSCAT00000011827.1">
    <property type="protein sequence ID" value="ENSSCAP00000010468.1"/>
    <property type="gene ID" value="ENSSCAG00000007923.1"/>
</dbReference>
<evidence type="ECO:0000256" key="5">
    <source>
        <dbReference type="ARBA" id="ARBA00023136"/>
    </source>
</evidence>
<name>A0A8C9UBX0_SERCA</name>
<dbReference type="GO" id="GO:0006621">
    <property type="term" value="P:protein retention in ER lumen"/>
    <property type="evidence" value="ECO:0007669"/>
    <property type="project" value="TreeGrafter"/>
</dbReference>
<evidence type="ECO:0000256" key="6">
    <source>
        <dbReference type="ARBA" id="ARBA00023186"/>
    </source>
</evidence>
<evidence type="ECO:0000313" key="10">
    <source>
        <dbReference type="Proteomes" id="UP000694409"/>
    </source>
</evidence>
<protein>
    <submittedName>
        <fullName evidence="9">Ankyrin repeat domain 13C</fullName>
    </submittedName>
</protein>
<dbReference type="AlphaFoldDB" id="A0A8C9UBX0"/>
<dbReference type="GO" id="GO:2000209">
    <property type="term" value="P:regulation of anoikis"/>
    <property type="evidence" value="ECO:0007669"/>
    <property type="project" value="Ensembl"/>
</dbReference>
<dbReference type="OMA" id="YPMHQSV"/>
<dbReference type="GeneTree" id="ENSGT00950000182928"/>
<dbReference type="InterPro" id="IPR036770">
    <property type="entry name" value="Ankyrin_rpt-contain_sf"/>
</dbReference>
<dbReference type="GO" id="GO:0140597">
    <property type="term" value="F:protein carrier chaperone"/>
    <property type="evidence" value="ECO:0007669"/>
    <property type="project" value="Ensembl"/>
</dbReference>
<dbReference type="Pfam" id="PF13637">
    <property type="entry name" value="Ank_4"/>
    <property type="match status" value="1"/>
</dbReference>
<dbReference type="InterPro" id="IPR002110">
    <property type="entry name" value="Ankyrin_rpt"/>
</dbReference>
<dbReference type="GO" id="GO:0071799">
    <property type="term" value="P:cellular response to prostaglandin D stimulus"/>
    <property type="evidence" value="ECO:0007669"/>
    <property type="project" value="Ensembl"/>
</dbReference>
<comment type="subcellular location">
    <subcellularLocation>
        <location evidence="1">Endoplasmic reticulum membrane</location>
    </subcellularLocation>
</comment>
<feature type="domain" description="Ankyrin repeat" evidence="8">
    <location>
        <begin position="106"/>
        <end position="360"/>
    </location>
</feature>
<comment type="function">
    <text evidence="7">Acts as a molecular chaperone for G protein-coupled receptors, regulating their biogenesis and exit from the ER.</text>
</comment>
<gene>
    <name evidence="9" type="primary">ANKRD13C</name>
</gene>
<keyword evidence="3" id="KW-0256">Endoplasmic reticulum</keyword>
<evidence type="ECO:0000256" key="4">
    <source>
        <dbReference type="ARBA" id="ARBA00023043"/>
    </source>
</evidence>
<evidence type="ECO:0000256" key="3">
    <source>
        <dbReference type="ARBA" id="ARBA00022824"/>
    </source>
</evidence>
<dbReference type="InterPro" id="IPR055285">
    <property type="entry name" value="ANKRD13_C"/>
</dbReference>
<dbReference type="GO" id="GO:0048471">
    <property type="term" value="C:perinuclear region of cytoplasm"/>
    <property type="evidence" value="ECO:0007669"/>
    <property type="project" value="Ensembl"/>
</dbReference>
<keyword evidence="4" id="KW-0040">ANK repeat</keyword>
<dbReference type="GO" id="GO:0005789">
    <property type="term" value="C:endoplasmic reticulum membrane"/>
    <property type="evidence" value="ECO:0007669"/>
    <property type="project" value="UniProtKB-SubCell"/>
</dbReference>
<evidence type="ECO:0000256" key="7">
    <source>
        <dbReference type="ARBA" id="ARBA00037107"/>
    </source>
</evidence>
<dbReference type="FunFam" id="1.25.40.20:FF:000282">
    <property type="entry name" value="Ankyrin repeat domain-containing protein 13C-A"/>
    <property type="match status" value="1"/>
</dbReference>
<accession>A0A8C9UBX0</accession>